<feature type="domain" description="Phosphoribosyltransferase" evidence="3">
    <location>
        <begin position="9"/>
        <end position="148"/>
    </location>
</feature>
<dbReference type="Gene3D" id="3.40.50.2020">
    <property type="match status" value="1"/>
</dbReference>
<reference evidence="4 5" key="1">
    <citation type="journal article" date="2022" name="Microbiol. Resour. Announc.">
        <title>Complete Genome Sequence of the Hyperthermophilic and Acidophilic Archaeon Saccharolobus caldissimus Strain HS-3T.</title>
        <authorList>
            <person name="Sakai H.D."/>
            <person name="Kurosawa N."/>
        </authorList>
    </citation>
    <scope>NUCLEOTIDE SEQUENCE [LARGE SCALE GENOMIC DNA]</scope>
    <source>
        <strain evidence="4 5">JCM32116</strain>
    </source>
</reference>
<dbReference type="Pfam" id="PF00156">
    <property type="entry name" value="Pribosyltran"/>
    <property type="match status" value="1"/>
</dbReference>
<dbReference type="CDD" id="cd06223">
    <property type="entry name" value="PRTases_typeI"/>
    <property type="match status" value="1"/>
</dbReference>
<keyword evidence="1 4" id="KW-0328">Glycosyltransferase</keyword>
<dbReference type="PANTHER" id="PTHR43363">
    <property type="entry name" value="HYPOXANTHINE PHOSPHORIBOSYLTRANSFERASE"/>
    <property type="match status" value="1"/>
</dbReference>
<evidence type="ECO:0000313" key="5">
    <source>
        <dbReference type="Proteomes" id="UP001319921"/>
    </source>
</evidence>
<dbReference type="InterPro" id="IPR000836">
    <property type="entry name" value="PRTase_dom"/>
</dbReference>
<evidence type="ECO:0000259" key="3">
    <source>
        <dbReference type="Pfam" id="PF00156"/>
    </source>
</evidence>
<gene>
    <name evidence="4" type="ORF">SACC_18730</name>
</gene>
<dbReference type="SUPFAM" id="SSF53271">
    <property type="entry name" value="PRTase-like"/>
    <property type="match status" value="1"/>
</dbReference>
<dbReference type="PANTHER" id="PTHR43363:SF1">
    <property type="entry name" value="HYPOXANTHINE-GUANINE PHOSPHORIBOSYLTRANSFERASE"/>
    <property type="match status" value="1"/>
</dbReference>
<evidence type="ECO:0000256" key="2">
    <source>
        <dbReference type="ARBA" id="ARBA00022679"/>
    </source>
</evidence>
<proteinExistence type="predicted"/>
<accession>A0AAQ4CSS5</accession>
<keyword evidence="2" id="KW-0808">Transferase</keyword>
<dbReference type="KEGG" id="scas:SACC_18730"/>
<protein>
    <submittedName>
        <fullName evidence="4">Phosphoribosyltransferase</fullName>
    </submittedName>
</protein>
<sequence>MVEYYVPSWEEIEDAIFYIGESLVKNNYIPDVIIAILTGGMIPAKLLSDLLDIKVIRYIDIKFYRSVGKTESKPVIRSVYTDSLEGKKVLIVDDVADTGETLEAVSNVITMFSPLKVMTATLYLKPWSKRIPDFYYKQIDKWIIFPWDKWDVVREYKDAPVDKKERFFNLYREVLKLRR</sequence>
<organism evidence="4 5">
    <name type="scientific">Saccharolobus caldissimus</name>
    <dbReference type="NCBI Taxonomy" id="1702097"/>
    <lineage>
        <taxon>Archaea</taxon>
        <taxon>Thermoproteota</taxon>
        <taxon>Thermoprotei</taxon>
        <taxon>Sulfolobales</taxon>
        <taxon>Sulfolobaceae</taxon>
        <taxon>Saccharolobus</taxon>
    </lineage>
</organism>
<dbReference type="AlphaFoldDB" id="A0AAQ4CSS5"/>
<keyword evidence="5" id="KW-1185">Reference proteome</keyword>
<dbReference type="Proteomes" id="UP001319921">
    <property type="component" value="Chromosome"/>
</dbReference>
<dbReference type="RefSeq" id="WP_229569222.1">
    <property type="nucleotide sequence ID" value="NZ_AP025226.1"/>
</dbReference>
<evidence type="ECO:0000313" key="4">
    <source>
        <dbReference type="EMBL" id="BDB98856.1"/>
    </source>
</evidence>
<name>A0AAQ4CSS5_9CREN</name>
<dbReference type="GO" id="GO:0016757">
    <property type="term" value="F:glycosyltransferase activity"/>
    <property type="evidence" value="ECO:0007669"/>
    <property type="project" value="UniProtKB-KW"/>
</dbReference>
<evidence type="ECO:0000256" key="1">
    <source>
        <dbReference type="ARBA" id="ARBA00022676"/>
    </source>
</evidence>
<dbReference type="EMBL" id="AP025226">
    <property type="protein sequence ID" value="BDB98856.1"/>
    <property type="molecule type" value="Genomic_DNA"/>
</dbReference>
<dbReference type="GeneID" id="68866603"/>
<dbReference type="InterPro" id="IPR029057">
    <property type="entry name" value="PRTase-like"/>
</dbReference>